<proteinExistence type="predicted"/>
<keyword evidence="2" id="KW-1185">Reference proteome</keyword>
<accession>A0ACB7X1C0</accession>
<sequence length="188" mass="21795">MSIDEIEAIDIPYWVASGYCVFICGMSWAYCWSRTLVSHLADTDSDTYLDTLRTAHPNPRIPFRIMQYAVSVGSVLYTAADVFEIPHYALRRYNEVKPYPQDYRFRNKMGRKAGGLFISPKKFGSLQKPCMKEMITFLNCLALNQCNDEKCVRQKELLSLCMDGQTNKSRKPWGSINYHLQRLNRGRK</sequence>
<name>A0ACB7X1C0_9ERIC</name>
<protein>
    <submittedName>
        <fullName evidence="1">Uncharacterized protein</fullName>
    </submittedName>
</protein>
<comment type="caution">
    <text evidence="1">The sequence shown here is derived from an EMBL/GenBank/DDBJ whole genome shotgun (WGS) entry which is preliminary data.</text>
</comment>
<dbReference type="EMBL" id="CM037152">
    <property type="protein sequence ID" value="KAH7834374.1"/>
    <property type="molecule type" value="Genomic_DNA"/>
</dbReference>
<evidence type="ECO:0000313" key="1">
    <source>
        <dbReference type="EMBL" id="KAH7834374.1"/>
    </source>
</evidence>
<reference evidence="1 2" key="1">
    <citation type="journal article" date="2021" name="Hortic Res">
        <title>High-quality reference genome and annotation aids understanding of berry development for evergreen blueberry (Vaccinium darrowii).</title>
        <authorList>
            <person name="Yu J."/>
            <person name="Hulse-Kemp A.M."/>
            <person name="Babiker E."/>
            <person name="Staton M."/>
        </authorList>
    </citation>
    <scope>NUCLEOTIDE SEQUENCE [LARGE SCALE GENOMIC DNA]</scope>
    <source>
        <strain evidence="2">cv. NJ 8807/NJ 8810</strain>
        <tissue evidence="1">Young leaf</tissue>
    </source>
</reference>
<gene>
    <name evidence="1" type="ORF">Vadar_015311</name>
</gene>
<evidence type="ECO:0000313" key="2">
    <source>
        <dbReference type="Proteomes" id="UP000828048"/>
    </source>
</evidence>
<dbReference type="Proteomes" id="UP000828048">
    <property type="component" value="Chromosome 2"/>
</dbReference>
<organism evidence="1 2">
    <name type="scientific">Vaccinium darrowii</name>
    <dbReference type="NCBI Taxonomy" id="229202"/>
    <lineage>
        <taxon>Eukaryota</taxon>
        <taxon>Viridiplantae</taxon>
        <taxon>Streptophyta</taxon>
        <taxon>Embryophyta</taxon>
        <taxon>Tracheophyta</taxon>
        <taxon>Spermatophyta</taxon>
        <taxon>Magnoliopsida</taxon>
        <taxon>eudicotyledons</taxon>
        <taxon>Gunneridae</taxon>
        <taxon>Pentapetalae</taxon>
        <taxon>asterids</taxon>
        <taxon>Ericales</taxon>
        <taxon>Ericaceae</taxon>
        <taxon>Vaccinioideae</taxon>
        <taxon>Vaccinieae</taxon>
        <taxon>Vaccinium</taxon>
    </lineage>
</organism>